<dbReference type="InterPro" id="IPR000742">
    <property type="entry name" value="EGF"/>
</dbReference>
<protein>
    <recommendedName>
        <fullName evidence="5">EGF-like domain-containing protein</fullName>
    </recommendedName>
</protein>
<reference evidence="6" key="1">
    <citation type="submission" date="2025-08" db="UniProtKB">
        <authorList>
            <consortium name="Ensembl"/>
        </authorList>
    </citation>
    <scope>IDENTIFICATION</scope>
</reference>
<proteinExistence type="predicted"/>
<evidence type="ECO:0000256" key="4">
    <source>
        <dbReference type="SAM" id="Phobius"/>
    </source>
</evidence>
<dbReference type="GO" id="GO:0007173">
    <property type="term" value="P:epidermal growth factor receptor signaling pathway"/>
    <property type="evidence" value="ECO:0007669"/>
    <property type="project" value="TreeGrafter"/>
</dbReference>
<keyword evidence="4" id="KW-0472">Membrane</keyword>
<dbReference type="Gene3D" id="2.10.25.10">
    <property type="entry name" value="Laminin"/>
    <property type="match status" value="1"/>
</dbReference>
<dbReference type="Ensembl" id="ENSNMLT00000019031.1">
    <property type="protein sequence ID" value="ENSNMLP00000016916.1"/>
    <property type="gene ID" value="ENSNMLG00000011191.1"/>
</dbReference>
<evidence type="ECO:0000256" key="1">
    <source>
        <dbReference type="ARBA" id="ARBA00022536"/>
    </source>
</evidence>
<keyword evidence="1 3" id="KW-0245">EGF-like domain</keyword>
<dbReference type="PROSITE" id="PS50026">
    <property type="entry name" value="EGF_3"/>
    <property type="match status" value="1"/>
</dbReference>
<sequence length="156" mass="17472">MDTPTCRLIVPILRNRRVTVVETPPRTRRISLADVLIQPTPNTTSMMAEHGDTCSGQEATFCMNGGTCYRLPTMNQLSCVCRLMYTGSRCETLSLFTSADNGHNKGLIAAIIIVTILIAVAVAVLIFHIIKRLQIRRKQRQNSDQQGHYWKVNSRA</sequence>
<dbReference type="GO" id="GO:0008083">
    <property type="term" value="F:growth factor activity"/>
    <property type="evidence" value="ECO:0007669"/>
    <property type="project" value="TreeGrafter"/>
</dbReference>
<keyword evidence="7" id="KW-1185">Reference proteome</keyword>
<name>A0A8C6TE92_9GOBI</name>
<accession>A0A8C6TE92</accession>
<comment type="caution">
    <text evidence="3">Lacks conserved residue(s) required for the propagation of feature annotation.</text>
</comment>
<evidence type="ECO:0000256" key="3">
    <source>
        <dbReference type="PROSITE-ProRule" id="PRU00076"/>
    </source>
</evidence>
<evidence type="ECO:0000313" key="6">
    <source>
        <dbReference type="Ensembl" id="ENSNMLP00000016916.1"/>
    </source>
</evidence>
<dbReference type="CDD" id="cd00054">
    <property type="entry name" value="EGF_CA"/>
    <property type="match status" value="1"/>
</dbReference>
<dbReference type="GO" id="GO:0005615">
    <property type="term" value="C:extracellular space"/>
    <property type="evidence" value="ECO:0007669"/>
    <property type="project" value="TreeGrafter"/>
</dbReference>
<organism evidence="6 7">
    <name type="scientific">Neogobius melanostomus</name>
    <name type="common">round goby</name>
    <dbReference type="NCBI Taxonomy" id="47308"/>
    <lineage>
        <taxon>Eukaryota</taxon>
        <taxon>Metazoa</taxon>
        <taxon>Chordata</taxon>
        <taxon>Craniata</taxon>
        <taxon>Vertebrata</taxon>
        <taxon>Euteleostomi</taxon>
        <taxon>Actinopterygii</taxon>
        <taxon>Neopterygii</taxon>
        <taxon>Teleostei</taxon>
        <taxon>Neoteleostei</taxon>
        <taxon>Acanthomorphata</taxon>
        <taxon>Gobiaria</taxon>
        <taxon>Gobiiformes</taxon>
        <taxon>Gobioidei</taxon>
        <taxon>Gobiidae</taxon>
        <taxon>Benthophilinae</taxon>
        <taxon>Neogobiini</taxon>
        <taxon>Neogobius</taxon>
    </lineage>
</organism>
<dbReference type="PROSITE" id="PS00022">
    <property type="entry name" value="EGF_1"/>
    <property type="match status" value="1"/>
</dbReference>
<evidence type="ECO:0000313" key="7">
    <source>
        <dbReference type="Proteomes" id="UP000694523"/>
    </source>
</evidence>
<keyword evidence="4" id="KW-0812">Transmembrane</keyword>
<feature type="disulfide bond" evidence="3">
    <location>
        <begin position="62"/>
        <end position="79"/>
    </location>
</feature>
<evidence type="ECO:0000259" key="5">
    <source>
        <dbReference type="PROSITE" id="PS50026"/>
    </source>
</evidence>
<feature type="disulfide bond" evidence="3">
    <location>
        <begin position="81"/>
        <end position="90"/>
    </location>
</feature>
<keyword evidence="2 3" id="KW-1015">Disulfide bond</keyword>
<dbReference type="GO" id="GO:0005154">
    <property type="term" value="F:epidermal growth factor receptor binding"/>
    <property type="evidence" value="ECO:0007669"/>
    <property type="project" value="TreeGrafter"/>
</dbReference>
<feature type="transmembrane region" description="Helical" evidence="4">
    <location>
        <begin position="107"/>
        <end position="130"/>
    </location>
</feature>
<keyword evidence="4" id="KW-1133">Transmembrane helix</keyword>
<dbReference type="GO" id="GO:0008284">
    <property type="term" value="P:positive regulation of cell population proliferation"/>
    <property type="evidence" value="ECO:0007669"/>
    <property type="project" value="TreeGrafter"/>
</dbReference>
<dbReference type="GO" id="GO:0045840">
    <property type="term" value="P:positive regulation of mitotic nuclear division"/>
    <property type="evidence" value="ECO:0007669"/>
    <property type="project" value="TreeGrafter"/>
</dbReference>
<dbReference type="PANTHER" id="PTHR10740">
    <property type="entry name" value="TRANSFORMING GROWTH FACTOR ALPHA"/>
    <property type="match status" value="1"/>
</dbReference>
<evidence type="ECO:0000256" key="2">
    <source>
        <dbReference type="ARBA" id="ARBA00023157"/>
    </source>
</evidence>
<dbReference type="SUPFAM" id="SSF57196">
    <property type="entry name" value="EGF/Laminin"/>
    <property type="match status" value="1"/>
</dbReference>
<reference evidence="6" key="2">
    <citation type="submission" date="2025-09" db="UniProtKB">
        <authorList>
            <consortium name="Ensembl"/>
        </authorList>
    </citation>
    <scope>IDENTIFICATION</scope>
</reference>
<dbReference type="AlphaFoldDB" id="A0A8C6TE92"/>
<dbReference type="PANTHER" id="PTHR10740:SF15">
    <property type="entry name" value="EGF-LIKE DOMAIN-CONTAINING PROTEIN"/>
    <property type="match status" value="1"/>
</dbReference>
<feature type="domain" description="EGF-like" evidence="5">
    <location>
        <begin position="50"/>
        <end position="91"/>
    </location>
</feature>
<dbReference type="Proteomes" id="UP000694523">
    <property type="component" value="Unplaced"/>
</dbReference>